<protein>
    <submittedName>
        <fullName evidence="2">Uncharacterized protein</fullName>
    </submittedName>
</protein>
<comment type="caution">
    <text evidence="2">The sequence shown here is derived from an EMBL/GenBank/DDBJ whole genome shotgun (WGS) entry which is preliminary data.</text>
</comment>
<dbReference type="Proteomes" id="UP001500842">
    <property type="component" value="Unassembled WGS sequence"/>
</dbReference>
<evidence type="ECO:0000256" key="1">
    <source>
        <dbReference type="SAM" id="MobiDB-lite"/>
    </source>
</evidence>
<evidence type="ECO:0000313" key="2">
    <source>
        <dbReference type="EMBL" id="GAA1512375.1"/>
    </source>
</evidence>
<dbReference type="EMBL" id="BAAAOR010000013">
    <property type="protein sequence ID" value="GAA1512375.1"/>
    <property type="molecule type" value="Genomic_DNA"/>
</dbReference>
<organism evidence="2 3">
    <name type="scientific">Nocardioides humi</name>
    <dbReference type="NCBI Taxonomy" id="449461"/>
    <lineage>
        <taxon>Bacteria</taxon>
        <taxon>Bacillati</taxon>
        <taxon>Actinomycetota</taxon>
        <taxon>Actinomycetes</taxon>
        <taxon>Propionibacteriales</taxon>
        <taxon>Nocardioidaceae</taxon>
        <taxon>Nocardioides</taxon>
    </lineage>
</organism>
<evidence type="ECO:0000313" key="3">
    <source>
        <dbReference type="Proteomes" id="UP001500842"/>
    </source>
</evidence>
<keyword evidence="3" id="KW-1185">Reference proteome</keyword>
<feature type="region of interest" description="Disordered" evidence="1">
    <location>
        <begin position="1"/>
        <end position="40"/>
    </location>
</feature>
<accession>A0ABN2A6X3</accession>
<sequence>MTASQRALIARGGEPAVADRFERESGEQPAGEGERERAKFARHGRREILWEGNATTN</sequence>
<name>A0ABN2A6X3_9ACTN</name>
<proteinExistence type="predicted"/>
<reference evidence="2 3" key="1">
    <citation type="journal article" date="2019" name="Int. J. Syst. Evol. Microbiol.">
        <title>The Global Catalogue of Microorganisms (GCM) 10K type strain sequencing project: providing services to taxonomists for standard genome sequencing and annotation.</title>
        <authorList>
            <consortium name="The Broad Institute Genomics Platform"/>
            <consortium name="The Broad Institute Genome Sequencing Center for Infectious Disease"/>
            <person name="Wu L."/>
            <person name="Ma J."/>
        </authorList>
    </citation>
    <scope>NUCLEOTIDE SEQUENCE [LARGE SCALE GENOMIC DNA]</scope>
    <source>
        <strain evidence="2 3">JCM 14942</strain>
    </source>
</reference>
<gene>
    <name evidence="2" type="ORF">GCM10009788_16150</name>
</gene>
<feature type="compositionally biased region" description="Basic and acidic residues" evidence="1">
    <location>
        <begin position="17"/>
        <end position="39"/>
    </location>
</feature>